<organism evidence="2 3">
    <name type="scientific">Gimesia chilikensis</name>
    <dbReference type="NCBI Taxonomy" id="2605989"/>
    <lineage>
        <taxon>Bacteria</taxon>
        <taxon>Pseudomonadati</taxon>
        <taxon>Planctomycetota</taxon>
        <taxon>Planctomycetia</taxon>
        <taxon>Planctomycetales</taxon>
        <taxon>Planctomycetaceae</taxon>
        <taxon>Gimesia</taxon>
    </lineage>
</organism>
<reference evidence="2 3" key="1">
    <citation type="submission" date="2019-02" db="EMBL/GenBank/DDBJ databases">
        <title>Deep-cultivation of Planctomycetes and their phenomic and genomic characterization uncovers novel biology.</title>
        <authorList>
            <person name="Wiegand S."/>
            <person name="Jogler M."/>
            <person name="Boedeker C."/>
            <person name="Pinto D."/>
            <person name="Vollmers J."/>
            <person name="Rivas-Marin E."/>
            <person name="Kohn T."/>
            <person name="Peeters S.H."/>
            <person name="Heuer A."/>
            <person name="Rast P."/>
            <person name="Oberbeckmann S."/>
            <person name="Bunk B."/>
            <person name="Jeske O."/>
            <person name="Meyerdierks A."/>
            <person name="Storesund J.E."/>
            <person name="Kallscheuer N."/>
            <person name="Luecker S."/>
            <person name="Lage O.M."/>
            <person name="Pohl T."/>
            <person name="Merkel B.J."/>
            <person name="Hornburger P."/>
            <person name="Mueller R.-W."/>
            <person name="Bruemmer F."/>
            <person name="Labrenz M."/>
            <person name="Spormann A.M."/>
            <person name="Op den Camp H."/>
            <person name="Overmann J."/>
            <person name="Amann R."/>
            <person name="Jetten M.S.M."/>
            <person name="Mascher T."/>
            <person name="Medema M.H."/>
            <person name="Devos D.P."/>
            <person name="Kaster A.-K."/>
            <person name="Ovreas L."/>
            <person name="Rohde M."/>
            <person name="Galperin M.Y."/>
            <person name="Jogler C."/>
        </authorList>
    </citation>
    <scope>NUCLEOTIDE SEQUENCE [LARGE SCALE GENOMIC DNA]</scope>
    <source>
        <strain evidence="2 3">V6</strain>
    </source>
</reference>
<keyword evidence="1" id="KW-0472">Membrane</keyword>
<keyword evidence="1" id="KW-0812">Transmembrane</keyword>
<evidence type="ECO:0000256" key="1">
    <source>
        <dbReference type="SAM" id="Phobius"/>
    </source>
</evidence>
<keyword evidence="1" id="KW-1133">Transmembrane helix</keyword>
<gene>
    <name evidence="2" type="ORF">V6x_22860</name>
</gene>
<sequence>MRILSQNVVDQEPVYVVEDPDGRKVELRKSKQPGAGWLQLLMGIVTIIGGLTDLWGLELVFKWLPKRMEPKETVV</sequence>
<evidence type="ECO:0000313" key="2">
    <source>
        <dbReference type="EMBL" id="QDU02581.1"/>
    </source>
</evidence>
<name>A0A517WBE8_9PLAN</name>
<dbReference type="EMBL" id="CP036347">
    <property type="protein sequence ID" value="QDU02581.1"/>
    <property type="molecule type" value="Genomic_DNA"/>
</dbReference>
<feature type="transmembrane region" description="Helical" evidence="1">
    <location>
        <begin position="37"/>
        <end position="61"/>
    </location>
</feature>
<protein>
    <submittedName>
        <fullName evidence="2">Uncharacterized protein</fullName>
    </submittedName>
</protein>
<proteinExistence type="predicted"/>
<dbReference type="Proteomes" id="UP000320722">
    <property type="component" value="Chromosome"/>
</dbReference>
<dbReference type="RefSeq" id="WP_145039595.1">
    <property type="nucleotide sequence ID" value="NZ_CP036347.1"/>
</dbReference>
<dbReference type="AlphaFoldDB" id="A0A517WBE8"/>
<accession>A0A517WBE8</accession>
<evidence type="ECO:0000313" key="3">
    <source>
        <dbReference type="Proteomes" id="UP000320722"/>
    </source>
</evidence>